<accession>A0A7W9WCQ3</accession>
<comment type="caution">
    <text evidence="1">The sequence shown here is derived from an EMBL/GenBank/DDBJ whole genome shotgun (WGS) entry which is preliminary data.</text>
</comment>
<protein>
    <submittedName>
        <fullName evidence="1">Uncharacterized protein</fullName>
    </submittedName>
</protein>
<evidence type="ECO:0000313" key="2">
    <source>
        <dbReference type="Proteomes" id="UP000532746"/>
    </source>
</evidence>
<dbReference type="Proteomes" id="UP000532746">
    <property type="component" value="Unassembled WGS sequence"/>
</dbReference>
<organism evidence="1 2">
    <name type="scientific">Hymenobacter luteus</name>
    <dbReference type="NCBI Taxonomy" id="1411122"/>
    <lineage>
        <taxon>Bacteria</taxon>
        <taxon>Pseudomonadati</taxon>
        <taxon>Bacteroidota</taxon>
        <taxon>Cytophagia</taxon>
        <taxon>Cytophagales</taxon>
        <taxon>Hymenobacteraceae</taxon>
        <taxon>Hymenobacter</taxon>
    </lineage>
</organism>
<sequence>MKQPLLYAATVLLTCCASPDSDEVVGKYRWSSSTLRTMQNVGAEEIEQLGRFELTPTEVVAPGVHGDVRIAYEIRNGYIITKPSENDPLEMRLKILSSDSLLSVGELGLPGIYVRVKN</sequence>
<dbReference type="EMBL" id="JACHGG010000008">
    <property type="protein sequence ID" value="MBB6061149.1"/>
    <property type="molecule type" value="Genomic_DNA"/>
</dbReference>
<proteinExistence type="predicted"/>
<dbReference type="RefSeq" id="WP_183405237.1">
    <property type="nucleotide sequence ID" value="NZ_JACHGG010000008.1"/>
</dbReference>
<gene>
    <name evidence="1" type="ORF">HNQ93_004027</name>
</gene>
<evidence type="ECO:0000313" key="1">
    <source>
        <dbReference type="EMBL" id="MBB6061149.1"/>
    </source>
</evidence>
<dbReference type="AlphaFoldDB" id="A0A7W9WCQ3"/>
<keyword evidence="2" id="KW-1185">Reference proteome</keyword>
<reference evidence="1 2" key="1">
    <citation type="submission" date="2020-08" db="EMBL/GenBank/DDBJ databases">
        <title>Genomic Encyclopedia of Type Strains, Phase IV (KMG-IV): sequencing the most valuable type-strain genomes for metagenomic binning, comparative biology and taxonomic classification.</title>
        <authorList>
            <person name="Goeker M."/>
        </authorList>
    </citation>
    <scope>NUCLEOTIDE SEQUENCE [LARGE SCALE GENOMIC DNA]</scope>
    <source>
        <strain evidence="1 2">DSM 26718</strain>
    </source>
</reference>
<name>A0A7W9WCQ3_9BACT</name>